<comment type="caution">
    <text evidence="6">The sequence shown here is derived from an EMBL/GenBank/DDBJ whole genome shotgun (WGS) entry which is preliminary data.</text>
</comment>
<evidence type="ECO:0000256" key="4">
    <source>
        <dbReference type="ARBA" id="ARBA00023284"/>
    </source>
</evidence>
<sequence length="160" mass="17827">MGFLYHEFFLKNSVLGEFDAYTGSGTCEEFRISCRDKMKIPKYLPRLPSSIHKQTMAMERVNSLACKKPVVIFSTSSCCMCHTVKTLFAELGVNADVHELDEEPLGREMHRALLKMAGRSSALPVVFIGGRMIGSTDRVMSLHLGGELVELLRDAGAIWL</sequence>
<evidence type="ECO:0000256" key="1">
    <source>
        <dbReference type="ARBA" id="ARBA00004496"/>
    </source>
</evidence>
<evidence type="ECO:0000256" key="3">
    <source>
        <dbReference type="ARBA" id="ARBA00022490"/>
    </source>
</evidence>
<keyword evidence="4" id="KW-0676">Redox-active center</keyword>
<dbReference type="OrthoDB" id="418495at2759"/>
<dbReference type="Gene3D" id="3.40.30.10">
    <property type="entry name" value="Glutaredoxin"/>
    <property type="match status" value="1"/>
</dbReference>
<dbReference type="InterPro" id="IPR011905">
    <property type="entry name" value="GlrX-like_pln_2"/>
</dbReference>
<dbReference type="SUPFAM" id="SSF52833">
    <property type="entry name" value="Thioredoxin-like"/>
    <property type="match status" value="1"/>
</dbReference>
<organism evidence="6 7">
    <name type="scientific">Vanilla planifolia</name>
    <name type="common">Vanilla</name>
    <dbReference type="NCBI Taxonomy" id="51239"/>
    <lineage>
        <taxon>Eukaryota</taxon>
        <taxon>Viridiplantae</taxon>
        <taxon>Streptophyta</taxon>
        <taxon>Embryophyta</taxon>
        <taxon>Tracheophyta</taxon>
        <taxon>Spermatophyta</taxon>
        <taxon>Magnoliopsida</taxon>
        <taxon>Liliopsida</taxon>
        <taxon>Asparagales</taxon>
        <taxon>Orchidaceae</taxon>
        <taxon>Vanilloideae</taxon>
        <taxon>Vanilleae</taxon>
        <taxon>Vanilla</taxon>
    </lineage>
</organism>
<dbReference type="CDD" id="cd03419">
    <property type="entry name" value="GRX_GRXh_1_2_like"/>
    <property type="match status" value="1"/>
</dbReference>
<comment type="subcellular location">
    <subcellularLocation>
        <location evidence="1">Cytoplasm</location>
    </subcellularLocation>
</comment>
<reference evidence="6 7" key="1">
    <citation type="journal article" date="2020" name="Nat. Food">
        <title>A phased Vanilla planifolia genome enables genetic improvement of flavour and production.</title>
        <authorList>
            <person name="Hasing T."/>
            <person name="Tang H."/>
            <person name="Brym M."/>
            <person name="Khazi F."/>
            <person name="Huang T."/>
            <person name="Chambers A.H."/>
        </authorList>
    </citation>
    <scope>NUCLEOTIDE SEQUENCE [LARGE SCALE GENOMIC DNA]</scope>
    <source>
        <tissue evidence="6">Leaf</tissue>
    </source>
</reference>
<comment type="similarity">
    <text evidence="2">Belongs to the glutaredoxin family. CC-type subfamily.</text>
</comment>
<proteinExistence type="inferred from homology"/>
<dbReference type="InterPro" id="IPR036249">
    <property type="entry name" value="Thioredoxin-like_sf"/>
</dbReference>
<keyword evidence="3" id="KW-0963">Cytoplasm</keyword>
<dbReference type="Pfam" id="PF00462">
    <property type="entry name" value="Glutaredoxin"/>
    <property type="match status" value="1"/>
</dbReference>
<evidence type="ECO:0000313" key="6">
    <source>
        <dbReference type="EMBL" id="KAG0472062.1"/>
    </source>
</evidence>
<dbReference type="PANTHER" id="PTHR10168">
    <property type="entry name" value="GLUTAREDOXIN"/>
    <property type="match status" value="1"/>
</dbReference>
<dbReference type="EMBL" id="JADCNM010000008">
    <property type="protein sequence ID" value="KAG0472062.1"/>
    <property type="molecule type" value="Genomic_DNA"/>
</dbReference>
<name>A0A835QQL6_VANPL</name>
<feature type="domain" description="Glutaredoxin" evidence="5">
    <location>
        <begin position="70"/>
        <end position="133"/>
    </location>
</feature>
<evidence type="ECO:0000313" key="7">
    <source>
        <dbReference type="Proteomes" id="UP000639772"/>
    </source>
</evidence>
<dbReference type="NCBIfam" id="TIGR02189">
    <property type="entry name" value="GlrX-like_plant"/>
    <property type="match status" value="1"/>
</dbReference>
<dbReference type="PROSITE" id="PS51354">
    <property type="entry name" value="GLUTAREDOXIN_2"/>
    <property type="match status" value="1"/>
</dbReference>
<dbReference type="InterPro" id="IPR002109">
    <property type="entry name" value="Glutaredoxin"/>
</dbReference>
<accession>A0A835QQL6</accession>
<dbReference type="AlphaFoldDB" id="A0A835QQL6"/>
<dbReference type="GO" id="GO:0005737">
    <property type="term" value="C:cytoplasm"/>
    <property type="evidence" value="ECO:0007669"/>
    <property type="project" value="UniProtKB-SubCell"/>
</dbReference>
<evidence type="ECO:0000259" key="5">
    <source>
        <dbReference type="Pfam" id="PF00462"/>
    </source>
</evidence>
<gene>
    <name evidence="6" type="ORF">HPP92_016608</name>
</gene>
<evidence type="ECO:0000256" key="2">
    <source>
        <dbReference type="ARBA" id="ARBA00007568"/>
    </source>
</evidence>
<protein>
    <recommendedName>
        <fullName evidence="5">Glutaredoxin domain-containing protein</fullName>
    </recommendedName>
</protein>
<dbReference type="Proteomes" id="UP000639772">
    <property type="component" value="Unassembled WGS sequence"/>
</dbReference>